<dbReference type="SUPFAM" id="SSF47384">
    <property type="entry name" value="Homodimeric domain of signal transducing histidine kinase"/>
    <property type="match status" value="1"/>
</dbReference>
<evidence type="ECO:0000256" key="13">
    <source>
        <dbReference type="ARBA" id="ARBA00023136"/>
    </source>
</evidence>
<evidence type="ECO:0000256" key="6">
    <source>
        <dbReference type="ARBA" id="ARBA00022679"/>
    </source>
</evidence>
<evidence type="ECO:0000259" key="17">
    <source>
        <dbReference type="PROSITE" id="PS50885"/>
    </source>
</evidence>
<dbReference type="InterPro" id="IPR036890">
    <property type="entry name" value="HATPase_C_sf"/>
</dbReference>
<dbReference type="GO" id="GO:0000155">
    <property type="term" value="F:phosphorelay sensor kinase activity"/>
    <property type="evidence" value="ECO:0007669"/>
    <property type="project" value="InterPro"/>
</dbReference>
<evidence type="ECO:0000256" key="4">
    <source>
        <dbReference type="ARBA" id="ARBA00022475"/>
    </source>
</evidence>
<keyword evidence="13 16" id="KW-0472">Membrane</keyword>
<evidence type="ECO:0000313" key="19">
    <source>
        <dbReference type="Proteomes" id="UP000198817"/>
    </source>
</evidence>
<keyword evidence="6" id="KW-0808">Transferase</keyword>
<keyword evidence="10" id="KW-0067">ATP-binding</keyword>
<dbReference type="GO" id="GO:0005524">
    <property type="term" value="F:ATP binding"/>
    <property type="evidence" value="ECO:0007669"/>
    <property type="project" value="UniProtKB-KW"/>
</dbReference>
<feature type="region of interest" description="Disordered" evidence="15">
    <location>
        <begin position="487"/>
        <end position="561"/>
    </location>
</feature>
<dbReference type="EC" id="2.7.13.3" evidence="3"/>
<organism evidence="18 19">
    <name type="scientific">Eubacterium pyruvativorans</name>
    <dbReference type="NCBI Taxonomy" id="155865"/>
    <lineage>
        <taxon>Bacteria</taxon>
        <taxon>Bacillati</taxon>
        <taxon>Bacillota</taxon>
        <taxon>Clostridia</taxon>
        <taxon>Eubacteriales</taxon>
        <taxon>Eubacteriaceae</taxon>
        <taxon>Eubacterium</taxon>
    </lineage>
</organism>
<dbReference type="EMBL" id="FPBT01000003">
    <property type="protein sequence ID" value="SFU37943.1"/>
    <property type="molecule type" value="Genomic_DNA"/>
</dbReference>
<name>A0A1I7FP36_9FIRM</name>
<keyword evidence="9 18" id="KW-0418">Kinase</keyword>
<dbReference type="SUPFAM" id="SSF158472">
    <property type="entry name" value="HAMP domain-like"/>
    <property type="match status" value="1"/>
</dbReference>
<comment type="catalytic activity">
    <reaction evidence="1">
        <text>ATP + protein L-histidine = ADP + protein N-phospho-L-histidine.</text>
        <dbReference type="EC" id="2.7.13.3"/>
    </reaction>
</comment>
<evidence type="ECO:0000256" key="10">
    <source>
        <dbReference type="ARBA" id="ARBA00022840"/>
    </source>
</evidence>
<dbReference type="InterPro" id="IPR050398">
    <property type="entry name" value="HssS/ArlS-like"/>
</dbReference>
<evidence type="ECO:0000256" key="9">
    <source>
        <dbReference type="ARBA" id="ARBA00022777"/>
    </source>
</evidence>
<dbReference type="CDD" id="cd06225">
    <property type="entry name" value="HAMP"/>
    <property type="match status" value="1"/>
</dbReference>
<dbReference type="Pfam" id="PF00512">
    <property type="entry name" value="HisKA"/>
    <property type="match status" value="1"/>
</dbReference>
<dbReference type="Gene3D" id="1.10.287.130">
    <property type="match status" value="1"/>
</dbReference>
<keyword evidence="11 16" id="KW-1133">Transmembrane helix</keyword>
<keyword evidence="12" id="KW-0902">Two-component regulatory system</keyword>
<evidence type="ECO:0000256" key="14">
    <source>
        <dbReference type="SAM" id="Coils"/>
    </source>
</evidence>
<accession>A0A1I7FP36</accession>
<evidence type="ECO:0000256" key="5">
    <source>
        <dbReference type="ARBA" id="ARBA00022553"/>
    </source>
</evidence>
<dbReference type="InterPro" id="IPR003661">
    <property type="entry name" value="HisK_dim/P_dom"/>
</dbReference>
<evidence type="ECO:0000256" key="15">
    <source>
        <dbReference type="SAM" id="MobiDB-lite"/>
    </source>
</evidence>
<evidence type="ECO:0000256" key="2">
    <source>
        <dbReference type="ARBA" id="ARBA00004651"/>
    </source>
</evidence>
<feature type="coiled-coil region" evidence="14">
    <location>
        <begin position="244"/>
        <end position="271"/>
    </location>
</feature>
<dbReference type="PROSITE" id="PS50885">
    <property type="entry name" value="HAMP"/>
    <property type="match status" value="1"/>
</dbReference>
<dbReference type="CDD" id="cd00082">
    <property type="entry name" value="HisKA"/>
    <property type="match status" value="1"/>
</dbReference>
<dbReference type="OrthoDB" id="9792991at2"/>
<dbReference type="InterPro" id="IPR036097">
    <property type="entry name" value="HisK_dim/P_sf"/>
</dbReference>
<dbReference type="STRING" id="155865.SAMN05216515_10347"/>
<evidence type="ECO:0000256" key="8">
    <source>
        <dbReference type="ARBA" id="ARBA00022741"/>
    </source>
</evidence>
<dbReference type="InterPro" id="IPR003660">
    <property type="entry name" value="HAMP_dom"/>
</dbReference>
<evidence type="ECO:0000256" key="7">
    <source>
        <dbReference type="ARBA" id="ARBA00022692"/>
    </source>
</evidence>
<dbReference type="PANTHER" id="PTHR45528">
    <property type="entry name" value="SENSOR HISTIDINE KINASE CPXA"/>
    <property type="match status" value="1"/>
</dbReference>
<dbReference type="Proteomes" id="UP000198817">
    <property type="component" value="Unassembled WGS sequence"/>
</dbReference>
<keyword evidence="4" id="KW-1003">Cell membrane</keyword>
<sequence>MSKILEFVKKKLHSDRFVSLNLKLTIVILLAAGLTVAVLGACSLLQTVVTKNVFQADFMKKKFVDQRYEELKTYIRDNGVKSTDKELLEEWMDDKKYTELIVYNSKGQVFSGGWIVDSDGTVSGDGVNLVGKQSEDTRSAQPRIENKPKIDTQHFTRDTFNRIIRFRDNSCYVYMNVYYEQAWIRFILIVSIILAVLTFFLVILKYNKAVLRRAFDIAADVKRISDGDMDSQVTVGPHDELGELAESVNRMQQALKERSLAEQAAKDANAQLITSMSHDIRTPLTSLIGYLDIIDSGRFETLEDLSRYIKSCRDKAFQLKGLSDKLFNYFLVFGAREEDSEELEVVDAGILFRQLLAEHISEIIDYDYDTNFNYQVPEQVMIRTDISGIQRVFDNLFSNIMKYANPDFNIEIKANVINGKIKLILQNHITEEAKKVESTKIGVKTCKKIIEDTGGSFHAMEEEKIYTTEILIPILSEAETQIAIAEQEEEEAAEAEAKAEAEEEENAEVKAESETGQKAGDPADGASGGPSAGPGEAGDSAGSPEEPKLRPTPGVGTVIKS</sequence>
<reference evidence="18 19" key="1">
    <citation type="submission" date="2016-10" db="EMBL/GenBank/DDBJ databases">
        <authorList>
            <person name="de Groot N.N."/>
        </authorList>
    </citation>
    <scope>NUCLEOTIDE SEQUENCE [LARGE SCALE GENOMIC DNA]</scope>
    <source>
        <strain evidence="18 19">KHGC13</strain>
    </source>
</reference>
<dbReference type="Pfam" id="PF00672">
    <property type="entry name" value="HAMP"/>
    <property type="match status" value="1"/>
</dbReference>
<evidence type="ECO:0000256" key="12">
    <source>
        <dbReference type="ARBA" id="ARBA00023012"/>
    </source>
</evidence>
<dbReference type="Gene3D" id="3.30.565.10">
    <property type="entry name" value="Histidine kinase-like ATPase, C-terminal domain"/>
    <property type="match status" value="1"/>
</dbReference>
<dbReference type="GO" id="GO:0005886">
    <property type="term" value="C:plasma membrane"/>
    <property type="evidence" value="ECO:0007669"/>
    <property type="project" value="UniProtKB-SubCell"/>
</dbReference>
<keyword evidence="14" id="KW-0175">Coiled coil</keyword>
<feature type="compositionally biased region" description="Gly residues" evidence="15">
    <location>
        <begin position="526"/>
        <end position="536"/>
    </location>
</feature>
<dbReference type="SMART" id="SM00304">
    <property type="entry name" value="HAMP"/>
    <property type="match status" value="1"/>
</dbReference>
<evidence type="ECO:0000256" key="1">
    <source>
        <dbReference type="ARBA" id="ARBA00000085"/>
    </source>
</evidence>
<proteinExistence type="predicted"/>
<evidence type="ECO:0000256" key="16">
    <source>
        <dbReference type="SAM" id="Phobius"/>
    </source>
</evidence>
<evidence type="ECO:0000313" key="18">
    <source>
        <dbReference type="EMBL" id="SFU37943.1"/>
    </source>
</evidence>
<feature type="transmembrane region" description="Helical" evidence="16">
    <location>
        <begin position="182"/>
        <end position="204"/>
    </location>
</feature>
<dbReference type="RefSeq" id="WP_090470060.1">
    <property type="nucleotide sequence ID" value="NZ_FOWF01000003.1"/>
</dbReference>
<gene>
    <name evidence="18" type="ORF">SAMN05216508_10347</name>
</gene>
<feature type="transmembrane region" description="Helical" evidence="16">
    <location>
        <begin position="20"/>
        <end position="49"/>
    </location>
</feature>
<evidence type="ECO:0000256" key="3">
    <source>
        <dbReference type="ARBA" id="ARBA00012438"/>
    </source>
</evidence>
<dbReference type="PANTHER" id="PTHR45528:SF1">
    <property type="entry name" value="SENSOR HISTIDINE KINASE CPXA"/>
    <property type="match status" value="1"/>
</dbReference>
<keyword evidence="5" id="KW-0597">Phosphoprotein</keyword>
<keyword evidence="19" id="KW-1185">Reference proteome</keyword>
<keyword evidence="8" id="KW-0547">Nucleotide-binding</keyword>
<dbReference type="SUPFAM" id="SSF55874">
    <property type="entry name" value="ATPase domain of HSP90 chaperone/DNA topoisomerase II/histidine kinase"/>
    <property type="match status" value="1"/>
</dbReference>
<protein>
    <recommendedName>
        <fullName evidence="3">histidine kinase</fullName>
        <ecNumber evidence="3">2.7.13.3</ecNumber>
    </recommendedName>
</protein>
<feature type="domain" description="HAMP" evidence="17">
    <location>
        <begin position="208"/>
        <end position="260"/>
    </location>
</feature>
<evidence type="ECO:0000256" key="11">
    <source>
        <dbReference type="ARBA" id="ARBA00022989"/>
    </source>
</evidence>
<dbReference type="AlphaFoldDB" id="A0A1I7FP36"/>
<dbReference type="Gene3D" id="6.10.340.10">
    <property type="match status" value="1"/>
</dbReference>
<comment type="subcellular location">
    <subcellularLocation>
        <location evidence="2">Cell membrane</location>
        <topology evidence="2">Multi-pass membrane protein</topology>
    </subcellularLocation>
</comment>
<keyword evidence="7 16" id="KW-0812">Transmembrane</keyword>